<reference evidence="2" key="2">
    <citation type="journal article" date="2019" name="MicrobiologyOpen">
        <title>High-quality draft genome sequence of Gaiella occulta isolated from a 150 meter deep mineral water borehole and comparison with the genome sequences of other deep-branching lineages of the phylum Actinobacteria.</title>
        <authorList>
            <person name="Severino R."/>
            <person name="Froufe H.J.C."/>
            <person name="Barroso C."/>
            <person name="Albuquerque L."/>
            <person name="Lobo-da-Cunha A."/>
            <person name="da Costa M.S."/>
            <person name="Egas C."/>
        </authorList>
    </citation>
    <scope>NUCLEOTIDE SEQUENCE [LARGE SCALE GENOMIC DNA]</scope>
    <source>
        <strain evidence="2">F2-233</strain>
    </source>
</reference>
<dbReference type="InterPro" id="IPR003462">
    <property type="entry name" value="ODC_Mu_crystall"/>
</dbReference>
<dbReference type="SUPFAM" id="SSF51735">
    <property type="entry name" value="NAD(P)-binding Rossmann-fold domains"/>
    <property type="match status" value="1"/>
</dbReference>
<comment type="caution">
    <text evidence="1">The sequence shown here is derived from an EMBL/GenBank/DDBJ whole genome shotgun (WGS) entry which is preliminary data.</text>
</comment>
<dbReference type="InterPro" id="IPR036291">
    <property type="entry name" value="NAD(P)-bd_dom_sf"/>
</dbReference>
<dbReference type="AlphaFoldDB" id="A0A7M2YW26"/>
<dbReference type="EMBL" id="QQZY01000006">
    <property type="protein sequence ID" value="RDI73779.1"/>
    <property type="molecule type" value="Genomic_DNA"/>
</dbReference>
<dbReference type="RefSeq" id="WP_181813627.1">
    <property type="nucleotide sequence ID" value="NZ_QQZY01000006.1"/>
</dbReference>
<gene>
    <name evidence="1" type="ORF">Gocc_2343</name>
</gene>
<protein>
    <submittedName>
        <fullName evidence="1">Putative ornithine cyclodeaminase mu-crystallin-like</fullName>
    </submittedName>
</protein>
<dbReference type="Pfam" id="PF02423">
    <property type="entry name" value="OCD_Mu_crystall"/>
    <property type="match status" value="1"/>
</dbReference>
<dbReference type="PANTHER" id="PTHR13812">
    <property type="entry name" value="KETIMINE REDUCTASE MU-CRYSTALLIN"/>
    <property type="match status" value="1"/>
</dbReference>
<name>A0A7M2YW26_9ACTN</name>
<evidence type="ECO:0000313" key="2">
    <source>
        <dbReference type="Proteomes" id="UP000254134"/>
    </source>
</evidence>
<dbReference type="Gene3D" id="3.30.1780.10">
    <property type="entry name" value="ornithine cyclodeaminase, domain 1"/>
    <property type="match status" value="1"/>
</dbReference>
<keyword evidence="2" id="KW-1185">Reference proteome</keyword>
<evidence type="ECO:0000313" key="1">
    <source>
        <dbReference type="EMBL" id="RDI73779.1"/>
    </source>
</evidence>
<dbReference type="InterPro" id="IPR023401">
    <property type="entry name" value="ODC_N"/>
</dbReference>
<dbReference type="PANTHER" id="PTHR13812:SF19">
    <property type="entry name" value="KETIMINE REDUCTASE MU-CRYSTALLIN"/>
    <property type="match status" value="1"/>
</dbReference>
<dbReference type="GO" id="GO:0005737">
    <property type="term" value="C:cytoplasm"/>
    <property type="evidence" value="ECO:0007669"/>
    <property type="project" value="TreeGrafter"/>
</dbReference>
<accession>A0A7M2YW26</accession>
<organism evidence="1 2">
    <name type="scientific">Gaiella occulta</name>
    <dbReference type="NCBI Taxonomy" id="1002870"/>
    <lineage>
        <taxon>Bacteria</taxon>
        <taxon>Bacillati</taxon>
        <taxon>Actinomycetota</taxon>
        <taxon>Thermoleophilia</taxon>
        <taxon>Gaiellales</taxon>
        <taxon>Gaiellaceae</taxon>
        <taxon>Gaiella</taxon>
    </lineage>
</organism>
<sequence>MRFPFFSGADVARAVSPLEAYDAVRAAFVAHARGEWTMPPKVYVTNYPAGDFRAMPALGGGHALLKWVTSFPGNPAKGLPTVSGLVLLSNAQTGGLEAVLDAAAVTALRTAAAGVLAAETLCRPGAESVAVVGCGANGAETARMFHARGSDVAVWDIDAARSSAVADRLGVRVAPSREAALAADVVVTVTPGTQVLFPEGSLREGQHVSMMGADGPGKAEVAVAELARAELYCDDWEQASHGGELAAAVEAGVVSRDRVTELGRILAGEAVGRRSAGAITLFDSTGLAIQDLAIAKTAAAKADALDLPHLNL</sequence>
<dbReference type="Gene3D" id="3.40.50.720">
    <property type="entry name" value="NAD(P)-binding Rossmann-like Domain"/>
    <property type="match status" value="1"/>
</dbReference>
<dbReference type="Proteomes" id="UP000254134">
    <property type="component" value="Unassembled WGS sequence"/>
</dbReference>
<dbReference type="PIRSF" id="PIRSF001439">
    <property type="entry name" value="CryM"/>
    <property type="match status" value="1"/>
</dbReference>
<reference evidence="1 2" key="1">
    <citation type="submission" date="2018-07" db="EMBL/GenBank/DDBJ databases">
        <title>High-quality-draft genome sequence of Gaiella occulta.</title>
        <authorList>
            <person name="Severino R."/>
            <person name="Froufe H.J.C."/>
            <person name="Rainey F.A."/>
            <person name="Barroso C."/>
            <person name="Albuquerque L."/>
            <person name="Lobo-Da-Cunha A."/>
            <person name="Da Costa M.S."/>
            <person name="Egas C."/>
        </authorList>
    </citation>
    <scope>NUCLEOTIDE SEQUENCE [LARGE SCALE GENOMIC DNA]</scope>
    <source>
        <strain evidence="1 2">F2-233</strain>
    </source>
</reference>
<proteinExistence type="predicted"/>